<dbReference type="PIRSF" id="PIRSF001461">
    <property type="entry name" value="RPE"/>
    <property type="match status" value="1"/>
</dbReference>
<dbReference type="RefSeq" id="WP_138184969.1">
    <property type="nucleotide sequence ID" value="NZ_LS992241.1"/>
</dbReference>
<evidence type="ECO:0000313" key="16">
    <source>
        <dbReference type="Proteomes" id="UP000304148"/>
    </source>
</evidence>
<dbReference type="EC" id="5.1.3.1" evidence="7 10"/>
<feature type="active site" description="Proton donor" evidence="10 12">
    <location>
        <position position="180"/>
    </location>
</feature>
<dbReference type="Gene3D" id="3.20.20.70">
    <property type="entry name" value="Aldolase class I"/>
    <property type="match status" value="1"/>
</dbReference>
<comment type="pathway">
    <text evidence="10">Carbohydrate degradation.</text>
</comment>
<comment type="cofactor">
    <cofactor evidence="4">
        <name>Zn(2+)</name>
        <dbReference type="ChEBI" id="CHEBI:29105"/>
    </cofactor>
</comment>
<evidence type="ECO:0000256" key="7">
    <source>
        <dbReference type="ARBA" id="ARBA00013188"/>
    </source>
</evidence>
<comment type="cofactor">
    <cofactor evidence="2">
        <name>Mn(2+)</name>
        <dbReference type="ChEBI" id="CHEBI:29035"/>
    </cofactor>
</comment>
<keyword evidence="13" id="KW-0862">Zinc</keyword>
<evidence type="ECO:0000256" key="2">
    <source>
        <dbReference type="ARBA" id="ARBA00001936"/>
    </source>
</evidence>
<feature type="binding site" evidence="10 13">
    <location>
        <position position="70"/>
    </location>
    <ligand>
        <name>a divalent metal cation</name>
        <dbReference type="ChEBI" id="CHEBI:60240"/>
    </ligand>
</feature>
<dbReference type="HAMAP" id="MF_02227">
    <property type="entry name" value="RPE"/>
    <property type="match status" value="1"/>
</dbReference>
<proteinExistence type="inferred from homology"/>
<dbReference type="FunFam" id="3.20.20.70:FF:000004">
    <property type="entry name" value="Ribulose-phosphate 3-epimerase"/>
    <property type="match status" value="1"/>
</dbReference>
<evidence type="ECO:0000256" key="5">
    <source>
        <dbReference type="ARBA" id="ARBA00001954"/>
    </source>
</evidence>
<dbReference type="SUPFAM" id="SSF51366">
    <property type="entry name" value="Ribulose-phoshate binding barrel"/>
    <property type="match status" value="1"/>
</dbReference>
<evidence type="ECO:0000256" key="4">
    <source>
        <dbReference type="ARBA" id="ARBA00001947"/>
    </source>
</evidence>
<feature type="binding site" evidence="14">
    <location>
        <position position="182"/>
    </location>
    <ligand>
        <name>substrate</name>
    </ligand>
</feature>
<evidence type="ECO:0000313" key="15">
    <source>
        <dbReference type="EMBL" id="SYX82697.1"/>
    </source>
</evidence>
<protein>
    <recommendedName>
        <fullName evidence="7 10">Ribulose-phosphate 3-epimerase</fullName>
        <ecNumber evidence="7 10">5.1.3.1</ecNumber>
    </recommendedName>
</protein>
<dbReference type="NCBIfam" id="TIGR01163">
    <property type="entry name" value="rpe"/>
    <property type="match status" value="1"/>
</dbReference>
<feature type="binding site" evidence="10 14">
    <location>
        <begin position="202"/>
        <end position="203"/>
    </location>
    <ligand>
        <name>substrate</name>
    </ligand>
</feature>
<evidence type="ECO:0000256" key="8">
    <source>
        <dbReference type="ARBA" id="ARBA00022723"/>
    </source>
</evidence>
<comment type="similarity">
    <text evidence="6 10 11">Belongs to the ribulose-phosphate 3-epimerase family.</text>
</comment>
<dbReference type="GO" id="GO:0019323">
    <property type="term" value="P:pentose catabolic process"/>
    <property type="evidence" value="ECO:0007669"/>
    <property type="project" value="UniProtKB-UniRule"/>
</dbReference>
<dbReference type="GO" id="GO:0005737">
    <property type="term" value="C:cytoplasm"/>
    <property type="evidence" value="ECO:0007669"/>
    <property type="project" value="UniProtKB-ARBA"/>
</dbReference>
<dbReference type="GO" id="GO:0006098">
    <property type="term" value="P:pentose-phosphate shunt"/>
    <property type="evidence" value="ECO:0007669"/>
    <property type="project" value="UniProtKB-UniRule"/>
</dbReference>
<feature type="binding site" evidence="10 14">
    <location>
        <begin position="146"/>
        <end position="149"/>
    </location>
    <ligand>
        <name>substrate</name>
    </ligand>
</feature>
<keyword evidence="8 10" id="KW-0479">Metal-binding</keyword>
<comment type="cofactor">
    <cofactor evidence="5">
        <name>Fe(2+)</name>
        <dbReference type="ChEBI" id="CHEBI:29033"/>
    </cofactor>
</comment>
<evidence type="ECO:0000256" key="14">
    <source>
        <dbReference type="PIRSR" id="PIRSR001461-3"/>
    </source>
</evidence>
<dbReference type="InterPro" id="IPR026019">
    <property type="entry name" value="Ribul_P_3_epim"/>
</dbReference>
<keyword evidence="13" id="KW-0464">Manganese</keyword>
<evidence type="ECO:0000256" key="11">
    <source>
        <dbReference type="PIRNR" id="PIRNR001461"/>
    </source>
</evidence>
<feature type="binding site" evidence="10 13">
    <location>
        <position position="37"/>
    </location>
    <ligand>
        <name>a divalent metal cation</name>
        <dbReference type="ChEBI" id="CHEBI:60240"/>
    </ligand>
</feature>
<evidence type="ECO:0000256" key="1">
    <source>
        <dbReference type="ARBA" id="ARBA00001782"/>
    </source>
</evidence>
<comment type="cofactor">
    <cofactor evidence="3">
        <name>Co(2+)</name>
        <dbReference type="ChEBI" id="CHEBI:48828"/>
    </cofactor>
</comment>
<dbReference type="GO" id="GO:0046872">
    <property type="term" value="F:metal ion binding"/>
    <property type="evidence" value="ECO:0007669"/>
    <property type="project" value="UniProtKB-UniRule"/>
</dbReference>
<feature type="binding site" evidence="10 14">
    <location>
        <position position="12"/>
    </location>
    <ligand>
        <name>substrate</name>
    </ligand>
</feature>
<feature type="binding site" evidence="10 14">
    <location>
        <position position="70"/>
    </location>
    <ligand>
        <name>substrate</name>
    </ligand>
</feature>
<comment type="catalytic activity">
    <reaction evidence="1 10 11">
        <text>D-ribulose 5-phosphate = D-xylulose 5-phosphate</text>
        <dbReference type="Rhea" id="RHEA:13677"/>
        <dbReference type="ChEBI" id="CHEBI:57737"/>
        <dbReference type="ChEBI" id="CHEBI:58121"/>
        <dbReference type="EC" id="5.1.3.1"/>
    </reaction>
</comment>
<evidence type="ECO:0000256" key="9">
    <source>
        <dbReference type="ARBA" id="ARBA00023235"/>
    </source>
</evidence>
<dbReference type="InterPro" id="IPR011060">
    <property type="entry name" value="RibuloseP-bd_barrel"/>
</dbReference>
<name>A0A383R6C4_PAEAL</name>
<dbReference type="Proteomes" id="UP000304148">
    <property type="component" value="Chromosome"/>
</dbReference>
<dbReference type="InterPro" id="IPR000056">
    <property type="entry name" value="Ribul_P_3_epim-like"/>
</dbReference>
<gene>
    <name evidence="10 15" type="primary">rpe</name>
    <name evidence="15" type="ORF">PBLR_11119</name>
</gene>
<sequence>MTQQNDIRIAPSILSADFAKLAEDIRDVERGGADWIHIDAMDGRFVPNLTFGPLIVDAIRPHTELTLDAHLMIVEPEKYVPDFAKAGADVITVHAEACPHLHRVVHQIKECGAKAGIALNPGTSLSAVEELLGDVDLFLIMTVNPGFGGQKFISSMTDKIKRLRTMLNERGRQDVHIEVDGGISAATAGLVTEAGADVLVAGSAVYGAPDRAEAILVLREAARRG</sequence>
<reference evidence="16" key="1">
    <citation type="submission" date="2018-08" db="EMBL/GenBank/DDBJ databases">
        <authorList>
            <person name="Chevrot R."/>
        </authorList>
    </citation>
    <scope>NUCLEOTIDE SEQUENCE [LARGE SCALE GENOMIC DNA]</scope>
</reference>
<dbReference type="PANTHER" id="PTHR11749">
    <property type="entry name" value="RIBULOSE-5-PHOSPHATE-3-EPIMERASE"/>
    <property type="match status" value="1"/>
</dbReference>
<dbReference type="InterPro" id="IPR013785">
    <property type="entry name" value="Aldolase_TIM"/>
</dbReference>
<evidence type="ECO:0000256" key="10">
    <source>
        <dbReference type="HAMAP-Rule" id="MF_02227"/>
    </source>
</evidence>
<evidence type="ECO:0000256" key="3">
    <source>
        <dbReference type="ARBA" id="ARBA00001941"/>
    </source>
</evidence>
<feature type="binding site" evidence="10 13">
    <location>
        <position position="39"/>
    </location>
    <ligand>
        <name>a divalent metal cation</name>
        <dbReference type="ChEBI" id="CHEBI:60240"/>
    </ligand>
</feature>
<feature type="active site" description="Proton acceptor" evidence="10 12">
    <location>
        <position position="39"/>
    </location>
</feature>
<organism evidence="15 16">
    <name type="scientific">Paenibacillus alvei</name>
    <name type="common">Bacillus alvei</name>
    <dbReference type="NCBI Taxonomy" id="44250"/>
    <lineage>
        <taxon>Bacteria</taxon>
        <taxon>Bacillati</taxon>
        <taxon>Bacillota</taxon>
        <taxon>Bacilli</taxon>
        <taxon>Bacillales</taxon>
        <taxon>Paenibacillaceae</taxon>
        <taxon>Paenibacillus</taxon>
    </lineage>
</organism>
<accession>A0A383R6C4</accession>
<keyword evidence="9 10" id="KW-0413">Isomerase</keyword>
<comment type="cofactor">
    <cofactor evidence="10 13">
        <name>a divalent metal cation</name>
        <dbReference type="ChEBI" id="CHEBI:60240"/>
    </cofactor>
    <text evidence="10 13">Binds 1 divalent metal cation per subunit.</text>
</comment>
<evidence type="ECO:0000256" key="13">
    <source>
        <dbReference type="PIRSR" id="PIRSR001461-2"/>
    </source>
</evidence>
<keyword evidence="13" id="KW-0170">Cobalt</keyword>
<dbReference type="CDD" id="cd00429">
    <property type="entry name" value="RPE"/>
    <property type="match status" value="1"/>
</dbReference>
<comment type="function">
    <text evidence="10">Catalyzes the reversible epimerization of D-ribulose 5-phosphate to D-xylulose 5-phosphate.</text>
</comment>
<dbReference type="NCBIfam" id="NF004076">
    <property type="entry name" value="PRK05581.1-4"/>
    <property type="match status" value="1"/>
</dbReference>
<dbReference type="GO" id="GO:0004750">
    <property type="term" value="F:D-ribulose-phosphate 3-epimerase activity"/>
    <property type="evidence" value="ECO:0007669"/>
    <property type="project" value="UniProtKB-UniRule"/>
</dbReference>
<feature type="binding site" evidence="10 13">
    <location>
        <position position="180"/>
    </location>
    <ligand>
        <name>a divalent metal cation</name>
        <dbReference type="ChEBI" id="CHEBI:60240"/>
    </ligand>
</feature>
<evidence type="ECO:0000256" key="6">
    <source>
        <dbReference type="ARBA" id="ARBA00009541"/>
    </source>
</evidence>
<feature type="binding site" evidence="10">
    <location>
        <begin position="180"/>
        <end position="182"/>
    </location>
    <ligand>
        <name>substrate</name>
    </ligand>
</feature>
<dbReference type="AlphaFoldDB" id="A0A383R6C4"/>
<dbReference type="Pfam" id="PF00834">
    <property type="entry name" value="Ribul_P_3_epim"/>
    <property type="match status" value="1"/>
</dbReference>
<keyword evidence="10 11" id="KW-0119">Carbohydrate metabolism</keyword>
<dbReference type="EMBL" id="LS992241">
    <property type="protein sequence ID" value="SYX82697.1"/>
    <property type="molecule type" value="Genomic_DNA"/>
</dbReference>
<evidence type="ECO:0000256" key="12">
    <source>
        <dbReference type="PIRSR" id="PIRSR001461-1"/>
    </source>
</evidence>